<organism evidence="1 2">
    <name type="scientific">Rhizophagus irregularis (strain DAOM 197198w)</name>
    <name type="common">Glomus intraradices</name>
    <dbReference type="NCBI Taxonomy" id="1432141"/>
    <lineage>
        <taxon>Eukaryota</taxon>
        <taxon>Fungi</taxon>
        <taxon>Fungi incertae sedis</taxon>
        <taxon>Mucoromycota</taxon>
        <taxon>Glomeromycotina</taxon>
        <taxon>Glomeromycetes</taxon>
        <taxon>Glomerales</taxon>
        <taxon>Glomeraceae</taxon>
        <taxon>Rhizophagus</taxon>
    </lineage>
</organism>
<proteinExistence type="predicted"/>
<dbReference type="EMBL" id="JEMT01019990">
    <property type="protein sequence ID" value="EXX65965.1"/>
    <property type="molecule type" value="Genomic_DNA"/>
</dbReference>
<dbReference type="OrthoDB" id="2310396at2759"/>
<evidence type="ECO:0000313" key="1">
    <source>
        <dbReference type="EMBL" id="EXX65965.1"/>
    </source>
</evidence>
<dbReference type="Proteomes" id="UP000022910">
    <property type="component" value="Unassembled WGS sequence"/>
</dbReference>
<keyword evidence="2" id="KW-1185">Reference proteome</keyword>
<accession>A0A015JFS8</accession>
<dbReference type="AlphaFoldDB" id="A0A015JFS8"/>
<protein>
    <recommendedName>
        <fullName evidence="3">C2H2-type domain-containing protein</fullName>
    </recommendedName>
</protein>
<comment type="caution">
    <text evidence="1">The sequence shown here is derived from an EMBL/GenBank/DDBJ whole genome shotgun (WGS) entry which is preliminary data.</text>
</comment>
<evidence type="ECO:0008006" key="3">
    <source>
        <dbReference type="Google" id="ProtNLM"/>
    </source>
</evidence>
<sequence>MSTRDSTRLYCSICKRRVKGFKNRSGLQRHETLKHVSYNTLPSHIQPVSESELSHLKKAIIKELQKRLKNHHTAVGKQVFSIHCSEDAFVGIFRNHITCYSPCGSSYLCIFKGEKAFDEVGKVLDDKNWGERNYGGGQLSFVRLYMPESENNSYDQNAKKSKSKLVYNGEMTVKWKVTGGRDKENHKFEAGSAQFRFFLDQCQI</sequence>
<evidence type="ECO:0000313" key="2">
    <source>
        <dbReference type="Proteomes" id="UP000022910"/>
    </source>
</evidence>
<gene>
    <name evidence="1" type="ORF">RirG_128330</name>
</gene>
<dbReference type="HOGENOM" id="CLU_113832_0_0_1"/>
<name>A0A015JFS8_RHIIW</name>
<reference evidence="1 2" key="1">
    <citation type="submission" date="2014-02" db="EMBL/GenBank/DDBJ databases">
        <title>Single nucleus genome sequencing reveals high similarity among nuclei of an endomycorrhizal fungus.</title>
        <authorList>
            <person name="Lin K."/>
            <person name="Geurts R."/>
            <person name="Zhang Z."/>
            <person name="Limpens E."/>
            <person name="Saunders D.G."/>
            <person name="Mu D."/>
            <person name="Pang E."/>
            <person name="Cao H."/>
            <person name="Cha H."/>
            <person name="Lin T."/>
            <person name="Zhou Q."/>
            <person name="Shang Y."/>
            <person name="Li Y."/>
            <person name="Ivanov S."/>
            <person name="Sharma T."/>
            <person name="Velzen R.V."/>
            <person name="Ruijter N.D."/>
            <person name="Aanen D.K."/>
            <person name="Win J."/>
            <person name="Kamoun S."/>
            <person name="Bisseling T."/>
            <person name="Huang S."/>
        </authorList>
    </citation>
    <scope>NUCLEOTIDE SEQUENCE [LARGE SCALE GENOMIC DNA]</scope>
    <source>
        <strain evidence="2">DAOM197198w</strain>
    </source>
</reference>